<evidence type="ECO:0000259" key="2">
    <source>
        <dbReference type="Pfam" id="PF22816"/>
    </source>
</evidence>
<reference evidence="3" key="1">
    <citation type="submission" date="2021-03" db="EMBL/GenBank/DDBJ databases">
        <title>Whole genome shotgun sequence of Actinoplanes consettensis NBRC 14913.</title>
        <authorList>
            <person name="Komaki H."/>
            <person name="Tamura T."/>
        </authorList>
    </citation>
    <scope>NUCLEOTIDE SEQUENCE</scope>
    <source>
        <strain evidence="3">NBRC 14913</strain>
    </source>
</reference>
<sequence>MDGRGARVPFTELEAEDAATNGTVLAPDRRYGTLATEASGRRAVTLDAAGEYVEFTLTAPADAMSFRYSVPDDAAGTGRTASVDVRAGGNSTAVAVTSRYAFYYGSFPFTNTPGTGAHHFYDETRTMFGQTLPAGSTVRVELSSTAQTPSITVDLADFELVGAPIARPADALDVVADFGADATGTVDATAKFQAAVDAGRTQGRAVFVPRGNFLLFGHVTVDKVTVQGAGPWYSVLGGRDPGDRSRAAGLFGRYAGAGGAPSTGVTIRDLAIIGDITERDDSAPTNAIGGSLTDSVVDNVWLQHTKVGLWLDGVTTNFTLRNSRILDQTADGVNFHRGITGSTVENTFVRNTGDDGLAMWSQTNVNSGNTFRDNTVVAPMLANAIAVYGGTGITVTDNVVADTIVSGGGVHVGNRFDDVRGPTAVSGTFTLARNTLIRAGSPSEWESGIGALWFDALNAPLTGASIKVSDTDIIDSTYAAVQTVEGSAVTGLDLDGVRIAGAGTYALLFQNAGAATLTGVTVTGVAQSPPVYRCGTGFTITTGPGNSGWSADATTCPPTWPAPQ</sequence>
<dbReference type="InterPro" id="IPR012334">
    <property type="entry name" value="Pectin_lyas_fold"/>
</dbReference>
<evidence type="ECO:0008006" key="5">
    <source>
        <dbReference type="Google" id="ProtNLM"/>
    </source>
</evidence>
<dbReference type="InterPro" id="IPR055149">
    <property type="entry name" value="Agl_cat_D2"/>
</dbReference>
<dbReference type="CDD" id="cd14490">
    <property type="entry name" value="CBM6-CBM35-CBM36_like_1"/>
    <property type="match status" value="1"/>
</dbReference>
<dbReference type="Gene3D" id="2.60.120.260">
    <property type="entry name" value="Galactose-binding domain-like"/>
    <property type="match status" value="1"/>
</dbReference>
<name>A0A919VUR7_9ACTN</name>
<dbReference type="SMART" id="SM00710">
    <property type="entry name" value="PbH1"/>
    <property type="match status" value="7"/>
</dbReference>
<gene>
    <name evidence="3" type="ORF">Aco04nite_55510</name>
</gene>
<dbReference type="InterPro" id="IPR011050">
    <property type="entry name" value="Pectin_lyase_fold/virulence"/>
</dbReference>
<feature type="domain" description="Alpha-1,3-glucanase catalytic" evidence="2">
    <location>
        <begin position="199"/>
        <end position="407"/>
    </location>
</feature>
<proteinExistence type="predicted"/>
<keyword evidence="4" id="KW-1185">Reference proteome</keyword>
<dbReference type="Gene3D" id="2.160.20.10">
    <property type="entry name" value="Single-stranded right-handed beta-helix, Pectin lyase-like"/>
    <property type="match status" value="1"/>
</dbReference>
<dbReference type="InterPro" id="IPR033801">
    <property type="entry name" value="CBM6-CBM35-CBM36-like_1"/>
</dbReference>
<comment type="caution">
    <text evidence="3">The sequence shown here is derived from an EMBL/GenBank/DDBJ whole genome shotgun (WGS) entry which is preliminary data.</text>
</comment>
<dbReference type="AlphaFoldDB" id="A0A919VUR7"/>
<feature type="domain" description="CBM6/CBM35/CBM36-like 1" evidence="1">
    <location>
        <begin position="8"/>
        <end position="161"/>
    </location>
</feature>
<organism evidence="3 4">
    <name type="scientific">Winogradskya consettensis</name>
    <dbReference type="NCBI Taxonomy" id="113560"/>
    <lineage>
        <taxon>Bacteria</taxon>
        <taxon>Bacillati</taxon>
        <taxon>Actinomycetota</taxon>
        <taxon>Actinomycetes</taxon>
        <taxon>Micromonosporales</taxon>
        <taxon>Micromonosporaceae</taxon>
        <taxon>Winogradskya</taxon>
    </lineage>
</organism>
<evidence type="ECO:0000313" key="3">
    <source>
        <dbReference type="EMBL" id="GIM77471.1"/>
    </source>
</evidence>
<protein>
    <recommendedName>
        <fullName evidence="5">Mycodextranase</fullName>
    </recommendedName>
</protein>
<accession>A0A919VUR7</accession>
<dbReference type="InterPro" id="IPR006626">
    <property type="entry name" value="PbH1"/>
</dbReference>
<dbReference type="EMBL" id="BOQP01000030">
    <property type="protein sequence ID" value="GIM77471.1"/>
    <property type="molecule type" value="Genomic_DNA"/>
</dbReference>
<dbReference type="Proteomes" id="UP000680865">
    <property type="component" value="Unassembled WGS sequence"/>
</dbReference>
<evidence type="ECO:0000259" key="1">
    <source>
        <dbReference type="Pfam" id="PF22815"/>
    </source>
</evidence>
<dbReference type="Pfam" id="PF22816">
    <property type="entry name" value="CatAgl_D2"/>
    <property type="match status" value="1"/>
</dbReference>
<evidence type="ECO:0000313" key="4">
    <source>
        <dbReference type="Proteomes" id="UP000680865"/>
    </source>
</evidence>
<dbReference type="Pfam" id="PF22815">
    <property type="entry name" value="CatAgl_D1"/>
    <property type="match status" value="1"/>
</dbReference>
<dbReference type="SUPFAM" id="SSF51126">
    <property type="entry name" value="Pectin lyase-like"/>
    <property type="match status" value="1"/>
</dbReference>